<keyword evidence="1" id="KW-0378">Hydrolase</keyword>
<dbReference type="PROSITE" id="PS51257">
    <property type="entry name" value="PROKAR_LIPOPROTEIN"/>
    <property type="match status" value="1"/>
</dbReference>
<feature type="domain" description="Metallo-beta-lactamase" evidence="2">
    <location>
        <begin position="24"/>
        <end position="251"/>
    </location>
</feature>
<name>A0A0F9U3G2_9ZZZZ</name>
<dbReference type="CDD" id="cd16295">
    <property type="entry name" value="TTHA0252-CPSF-like_MBL-fold"/>
    <property type="match status" value="1"/>
</dbReference>
<dbReference type="SMART" id="SM01027">
    <property type="entry name" value="Beta-Casp"/>
    <property type="match status" value="1"/>
</dbReference>
<dbReference type="Pfam" id="PF07521">
    <property type="entry name" value="RMMBL"/>
    <property type="match status" value="1"/>
</dbReference>
<proteinExistence type="predicted"/>
<dbReference type="InterPro" id="IPR050698">
    <property type="entry name" value="MBL"/>
</dbReference>
<dbReference type="PANTHER" id="PTHR11203:SF37">
    <property type="entry name" value="INTEGRATOR COMPLEX SUBUNIT 11"/>
    <property type="match status" value="1"/>
</dbReference>
<dbReference type="InterPro" id="IPR036866">
    <property type="entry name" value="RibonucZ/Hydroxyglut_hydro"/>
</dbReference>
<evidence type="ECO:0000313" key="4">
    <source>
        <dbReference type="EMBL" id="KKN86139.1"/>
    </source>
</evidence>
<dbReference type="AlphaFoldDB" id="A0A0F9U3G2"/>
<dbReference type="Pfam" id="PF10996">
    <property type="entry name" value="Beta-Casp"/>
    <property type="match status" value="1"/>
</dbReference>
<dbReference type="InterPro" id="IPR001279">
    <property type="entry name" value="Metallo-B-lactamas"/>
</dbReference>
<evidence type="ECO:0000259" key="3">
    <source>
        <dbReference type="SMART" id="SM01027"/>
    </source>
</evidence>
<accession>A0A0F9U3G2</accession>
<dbReference type="InterPro" id="IPR022712">
    <property type="entry name" value="Beta_Casp"/>
</dbReference>
<dbReference type="PANTHER" id="PTHR11203">
    <property type="entry name" value="CLEAVAGE AND POLYADENYLATION SPECIFICITY FACTOR FAMILY MEMBER"/>
    <property type="match status" value="1"/>
</dbReference>
<protein>
    <recommendedName>
        <fullName evidence="5">Metallo-beta-lactamase domain-containing protein</fullName>
    </recommendedName>
</protein>
<reference evidence="4" key="1">
    <citation type="journal article" date="2015" name="Nature">
        <title>Complex archaea that bridge the gap between prokaryotes and eukaryotes.</title>
        <authorList>
            <person name="Spang A."/>
            <person name="Saw J.H."/>
            <person name="Jorgensen S.L."/>
            <person name="Zaremba-Niedzwiedzka K."/>
            <person name="Martijn J."/>
            <person name="Lind A.E."/>
            <person name="van Eijk R."/>
            <person name="Schleper C."/>
            <person name="Guy L."/>
            <person name="Ettema T.J."/>
        </authorList>
    </citation>
    <scope>NUCLEOTIDE SEQUENCE</scope>
</reference>
<dbReference type="Pfam" id="PF00753">
    <property type="entry name" value="Lactamase_B"/>
    <property type="match status" value="1"/>
</dbReference>
<dbReference type="SUPFAM" id="SSF56281">
    <property type="entry name" value="Metallo-hydrolase/oxidoreductase"/>
    <property type="match status" value="1"/>
</dbReference>
<comment type="caution">
    <text evidence="4">The sequence shown here is derived from an EMBL/GenBank/DDBJ whole genome shotgun (WGS) entry which is preliminary data.</text>
</comment>
<evidence type="ECO:0000259" key="2">
    <source>
        <dbReference type="SMART" id="SM00849"/>
    </source>
</evidence>
<dbReference type="GO" id="GO:0004521">
    <property type="term" value="F:RNA endonuclease activity"/>
    <property type="evidence" value="ECO:0007669"/>
    <property type="project" value="TreeGrafter"/>
</dbReference>
<evidence type="ECO:0000256" key="1">
    <source>
        <dbReference type="ARBA" id="ARBA00022801"/>
    </source>
</evidence>
<feature type="domain" description="Beta-Casp" evidence="3">
    <location>
        <begin position="267"/>
        <end position="387"/>
    </location>
</feature>
<dbReference type="InterPro" id="IPR011108">
    <property type="entry name" value="RMMBL"/>
</dbReference>
<dbReference type="SMART" id="SM00849">
    <property type="entry name" value="Lactamase_B"/>
    <property type="match status" value="1"/>
</dbReference>
<dbReference type="Gene3D" id="3.40.50.10890">
    <property type="match status" value="1"/>
</dbReference>
<sequence>MSQDSTKTGQGSILRFHGAAQAVTGSCFELEVAGGRLLIDCGLFQGSKSEKELNYRAFPFEPKQVDAVLLTHAHIDHSGLLPKLTKHGFGGPVFASRATQDLCSVMLPDSAYIQDTEVAHLNRRNKRRGRRVVAPIYDAADVAQCLSQFRAIAFNAWFDVMAGVRARYWNAGHLLGSASIEIEIASSGDRPLRLLFSGDLGPAHKLLQADPDAPSGFDYVICESTYGDEDRAGASEADRRRMLRDAVRAANNPGGALLIPSFAVERTQELLVDLQRLIETGDLPAIPIVIDSPLATRATRVFHDHAGELEHGDILSRALRAPNIRFTETVDESKALDRMKGFHIVIAASGMCEAGRIRHRLKNWLWRPEATVLFVGFQAQGTLGRILKDGARQVRIQGDEFVVRAQIREIDLYSGHADGPELCEWLSERRPVEAGLFLVHGEVEAIEGLKQRVSAVIPNERVIVPRLDDGFRLTAEAAIPLKSDTPRRLDPGKLAHLDWHNDVSKLFLDINERLEKAADDKARGVVIRTLRRALGASDG</sequence>
<organism evidence="4">
    <name type="scientific">marine sediment metagenome</name>
    <dbReference type="NCBI Taxonomy" id="412755"/>
    <lineage>
        <taxon>unclassified sequences</taxon>
        <taxon>metagenomes</taxon>
        <taxon>ecological metagenomes</taxon>
    </lineage>
</organism>
<evidence type="ECO:0008006" key="5">
    <source>
        <dbReference type="Google" id="ProtNLM"/>
    </source>
</evidence>
<gene>
    <name evidence="4" type="ORF">LCGC14_0271760</name>
</gene>
<dbReference type="GO" id="GO:0016787">
    <property type="term" value="F:hydrolase activity"/>
    <property type="evidence" value="ECO:0007669"/>
    <property type="project" value="UniProtKB-KW"/>
</dbReference>
<dbReference type="EMBL" id="LAZR01000151">
    <property type="protein sequence ID" value="KKN86139.1"/>
    <property type="molecule type" value="Genomic_DNA"/>
</dbReference>
<dbReference type="Gene3D" id="3.60.15.10">
    <property type="entry name" value="Ribonuclease Z/Hydroxyacylglutathione hydrolase-like"/>
    <property type="match status" value="1"/>
</dbReference>